<proteinExistence type="predicted"/>
<dbReference type="InterPro" id="IPR025452">
    <property type="entry name" value="DUF4218"/>
</dbReference>
<dbReference type="AlphaFoldDB" id="A0AB40AWE7"/>
<dbReference type="GeneID" id="120255377"/>
<evidence type="ECO:0000259" key="3">
    <source>
        <dbReference type="Pfam" id="PF13960"/>
    </source>
</evidence>
<evidence type="ECO:0000313" key="5">
    <source>
        <dbReference type="RefSeq" id="XP_039119143.1"/>
    </source>
</evidence>
<feature type="compositionally biased region" description="Polar residues" evidence="1">
    <location>
        <begin position="456"/>
        <end position="470"/>
    </location>
</feature>
<dbReference type="Pfam" id="PF13952">
    <property type="entry name" value="DUF4216"/>
    <property type="match status" value="1"/>
</dbReference>
<sequence length="492" mass="56947">MAKGEKDVFCQVLKDIKVPDGYSSNISRCVNQKERKLHSLKSHDHHILLHDLLPIALRLSSSKQVMCSISEHCNIFKILCGKVLKVDELEKLQYRATMVLCQLEKIFPPTFFTIMVHLVIHLPLQAKLGGPVHYRWMYPIEQFLLKLKNYVRNKRYPEGSIAEGYLAEECVTFCSRYLEDVEIIFDKPSRNLGEVHDEEFGGNYLFHSHGQPIGKFEIAKLDTNSLAQAHRYVLLHHDATITLQSEYKTILRQQMRGRRSTARDVDLQFTKTFHGWLEEVVSRGRDVTEEVRFLAQGPNRIVKRYKGYIINGFCFHTKSRERLRRTQNSGCLVNSSTMSYASASDANPIQGNVDYYGILNDIIELDYFQKFKVVLFRCDWADVTNSRGIKKDKYGFSMVNFSRLIHTGAHVIYEPYVFSSQVKQVFYSKDLSESGWYVVIRNQAREVYDMGDESTESGSRTDCFPTSSERILSSNDDEQWVREDVNEDVYAA</sequence>
<feature type="domain" description="DUF4218" evidence="3">
    <location>
        <begin position="79"/>
        <end position="191"/>
    </location>
</feature>
<dbReference type="PANTHER" id="PTHR48258:SF15">
    <property type="entry name" value="OS02G0543900 PROTEIN"/>
    <property type="match status" value="1"/>
</dbReference>
<evidence type="ECO:0000256" key="1">
    <source>
        <dbReference type="SAM" id="MobiDB-lite"/>
    </source>
</evidence>
<evidence type="ECO:0000259" key="2">
    <source>
        <dbReference type="Pfam" id="PF13952"/>
    </source>
</evidence>
<name>A0AB40AWE7_DIOCR</name>
<dbReference type="PANTHER" id="PTHR48258">
    <property type="entry name" value="DUF4218 DOMAIN-CONTAINING PROTEIN-RELATED"/>
    <property type="match status" value="1"/>
</dbReference>
<dbReference type="Pfam" id="PF13960">
    <property type="entry name" value="DUF4218"/>
    <property type="match status" value="1"/>
</dbReference>
<accession>A0AB40AWE7</accession>
<dbReference type="InterPro" id="IPR025312">
    <property type="entry name" value="DUF4216"/>
</dbReference>
<feature type="region of interest" description="Disordered" evidence="1">
    <location>
        <begin position="450"/>
        <end position="470"/>
    </location>
</feature>
<feature type="domain" description="DUF4216" evidence="2">
    <location>
        <begin position="363"/>
        <end position="439"/>
    </location>
</feature>
<protein>
    <submittedName>
        <fullName evidence="5">Uncharacterized protein LOC120255377</fullName>
    </submittedName>
</protein>
<organism evidence="4 5">
    <name type="scientific">Dioscorea cayennensis subsp. rotundata</name>
    <name type="common">White Guinea yam</name>
    <name type="synonym">Dioscorea rotundata</name>
    <dbReference type="NCBI Taxonomy" id="55577"/>
    <lineage>
        <taxon>Eukaryota</taxon>
        <taxon>Viridiplantae</taxon>
        <taxon>Streptophyta</taxon>
        <taxon>Embryophyta</taxon>
        <taxon>Tracheophyta</taxon>
        <taxon>Spermatophyta</taxon>
        <taxon>Magnoliopsida</taxon>
        <taxon>Liliopsida</taxon>
        <taxon>Dioscoreales</taxon>
        <taxon>Dioscoreaceae</taxon>
        <taxon>Dioscorea</taxon>
    </lineage>
</organism>
<keyword evidence="4" id="KW-1185">Reference proteome</keyword>
<gene>
    <name evidence="5" type="primary">LOC120255377</name>
</gene>
<dbReference type="Proteomes" id="UP001515500">
    <property type="component" value="Unplaced"/>
</dbReference>
<reference evidence="5" key="1">
    <citation type="submission" date="2025-08" db="UniProtKB">
        <authorList>
            <consortium name="RefSeq"/>
        </authorList>
    </citation>
    <scope>IDENTIFICATION</scope>
</reference>
<evidence type="ECO:0000313" key="4">
    <source>
        <dbReference type="Proteomes" id="UP001515500"/>
    </source>
</evidence>
<dbReference type="RefSeq" id="XP_039119143.1">
    <property type="nucleotide sequence ID" value="XM_039263209.1"/>
</dbReference>